<organism evidence="1 2">
    <name type="scientific">Aureobasidium melanogenum</name>
    <name type="common">Aureobasidium pullulans var. melanogenum</name>
    <dbReference type="NCBI Taxonomy" id="46634"/>
    <lineage>
        <taxon>Eukaryota</taxon>
        <taxon>Fungi</taxon>
        <taxon>Dikarya</taxon>
        <taxon>Ascomycota</taxon>
        <taxon>Pezizomycotina</taxon>
        <taxon>Dothideomycetes</taxon>
        <taxon>Dothideomycetidae</taxon>
        <taxon>Dothideales</taxon>
        <taxon>Saccotheciaceae</taxon>
        <taxon>Aureobasidium</taxon>
    </lineage>
</organism>
<dbReference type="OrthoDB" id="4187154at2759"/>
<accession>A0A9P8GNV9</accession>
<dbReference type="Proteomes" id="UP000767238">
    <property type="component" value="Unassembled WGS sequence"/>
</dbReference>
<reference evidence="1" key="2">
    <citation type="submission" date="2021-08" db="EMBL/GenBank/DDBJ databases">
        <authorList>
            <person name="Gostincar C."/>
            <person name="Sun X."/>
            <person name="Song Z."/>
            <person name="Gunde-Cimerman N."/>
        </authorList>
    </citation>
    <scope>NUCLEOTIDE SEQUENCE</scope>
    <source>
        <strain evidence="1">EXF-8016</strain>
    </source>
</reference>
<name>A0A9P8GNV9_AURME</name>
<protein>
    <submittedName>
        <fullName evidence="1">Uncharacterized protein</fullName>
    </submittedName>
</protein>
<comment type="caution">
    <text evidence="1">The sequence shown here is derived from an EMBL/GenBank/DDBJ whole genome shotgun (WGS) entry which is preliminary data.</text>
</comment>
<feature type="non-terminal residue" evidence="1">
    <location>
        <position position="1"/>
    </location>
</feature>
<evidence type="ECO:0000313" key="1">
    <source>
        <dbReference type="EMBL" id="KAH0236207.1"/>
    </source>
</evidence>
<dbReference type="AlphaFoldDB" id="A0A9P8GNV9"/>
<reference evidence="1" key="1">
    <citation type="journal article" date="2021" name="J Fungi (Basel)">
        <title>Virulence traits and population genomics of the black yeast Aureobasidium melanogenum.</title>
        <authorList>
            <person name="Cernosa A."/>
            <person name="Sun X."/>
            <person name="Gostincar C."/>
            <person name="Fang C."/>
            <person name="Gunde-Cimerman N."/>
            <person name="Song Z."/>
        </authorList>
    </citation>
    <scope>NUCLEOTIDE SEQUENCE</scope>
    <source>
        <strain evidence="1">EXF-8016</strain>
    </source>
</reference>
<dbReference type="EMBL" id="JAHFYH010000002">
    <property type="protein sequence ID" value="KAH0236207.1"/>
    <property type="molecule type" value="Genomic_DNA"/>
</dbReference>
<proteinExistence type="predicted"/>
<sequence length="448" mass="49484">MPVHLDLGSLRLSCPSTILDLALTSKASISTLSPSCSLNTPSLTDIEAGRIWLSPATNLRSHVHVTWPSDISAQQIILLNQCLVTAIRHAALWSQLNLQPSLTVKPTQCPNTCLLLVSLTAVPPSVTPKKAPTHRLSRHVPFSHLKPPEGLPHWTLDEVHLEIHISSSLPCSTPNDDSMLFESSTLLERQAGPSSPSPAELANVEHSIDLIDAALRLALTNSSSKTLSGVKITEKSSFKHLDSICPAMWGLGHLEALASRAVFLPTISHAMSNSISQRAHSMTLKEKLKEIARQECVAASSSQHTAPKSIQQAVSIRLWRLMQRRLRDPSAGKKLKSVRVADTALSLSESGQDNDDILNFEEEDERHDYSQSEGLEELYDEEDEDDLLDVECESECEDLFTDVERDKSPVDDDMLDYLYDGQHDGHDQITAAFHEDEMSSVFEEMLEL</sequence>
<evidence type="ECO:0000313" key="2">
    <source>
        <dbReference type="Proteomes" id="UP000767238"/>
    </source>
</evidence>
<gene>
    <name evidence="1" type="ORF">KCV03_g611</name>
</gene>